<evidence type="ECO:0000256" key="5">
    <source>
        <dbReference type="PIRSR" id="PIRSR038994-1"/>
    </source>
</evidence>
<dbReference type="PANTHER" id="PTHR11113">
    <property type="entry name" value="N-ACETYLGLUCOSAMINE-6-PHOSPHATE DEACETYLASE"/>
    <property type="match status" value="1"/>
</dbReference>
<evidence type="ECO:0000256" key="1">
    <source>
        <dbReference type="ARBA" id="ARBA00010716"/>
    </source>
</evidence>
<evidence type="ECO:0000256" key="6">
    <source>
        <dbReference type="PIRSR" id="PIRSR038994-2"/>
    </source>
</evidence>
<feature type="binding site" evidence="6">
    <location>
        <position position="251"/>
    </location>
    <ligand>
        <name>substrate</name>
    </ligand>
</feature>
<proteinExistence type="inferred from homology"/>
<dbReference type="SUPFAM" id="SSF51556">
    <property type="entry name" value="Metallo-dependent hydrolases"/>
    <property type="match status" value="1"/>
</dbReference>
<comment type="cofactor">
    <cofactor evidence="7">
        <name>a divalent metal cation</name>
        <dbReference type="ChEBI" id="CHEBI:60240"/>
    </cofactor>
    <text evidence="7">Binds 1 divalent metal cation per subunit.</text>
</comment>
<feature type="binding site" evidence="7">
    <location>
        <position position="180"/>
    </location>
    <ligand>
        <name>Zn(2+)</name>
        <dbReference type="ChEBI" id="CHEBI:29105"/>
    </ligand>
</feature>
<dbReference type="Pfam" id="PF01979">
    <property type="entry name" value="Amidohydro_1"/>
    <property type="match status" value="1"/>
</dbReference>
<dbReference type="GO" id="GO:0006046">
    <property type="term" value="P:N-acetylglucosamine catabolic process"/>
    <property type="evidence" value="ECO:0007669"/>
    <property type="project" value="TreeGrafter"/>
</dbReference>
<feature type="domain" description="Amidohydrolase-related" evidence="8">
    <location>
        <begin position="40"/>
        <end position="158"/>
    </location>
</feature>
<evidence type="ECO:0000256" key="3">
    <source>
        <dbReference type="ARBA" id="ARBA00022801"/>
    </source>
</evidence>
<gene>
    <name evidence="9" type="ORF">EBQ10_09870</name>
</gene>
<evidence type="ECO:0000313" key="10">
    <source>
        <dbReference type="Proteomes" id="UP000275951"/>
    </source>
</evidence>
<feature type="binding site" evidence="7">
    <location>
        <position position="213"/>
    </location>
    <ligand>
        <name>Zn(2+)</name>
        <dbReference type="ChEBI" id="CHEBI:29105"/>
    </ligand>
</feature>
<organism evidence="9 10">
    <name type="scientific">Trueperella pyogenes</name>
    <dbReference type="NCBI Taxonomy" id="1661"/>
    <lineage>
        <taxon>Bacteria</taxon>
        <taxon>Bacillati</taxon>
        <taxon>Actinomycetota</taxon>
        <taxon>Actinomycetes</taxon>
        <taxon>Actinomycetales</taxon>
        <taxon>Actinomycetaceae</taxon>
        <taxon>Trueperella</taxon>
    </lineage>
</organism>
<dbReference type="GO" id="GO:0046872">
    <property type="term" value="F:metal ion binding"/>
    <property type="evidence" value="ECO:0007669"/>
    <property type="project" value="UniProtKB-KW"/>
</dbReference>
<dbReference type="PANTHER" id="PTHR11113:SF14">
    <property type="entry name" value="N-ACETYLGLUCOSAMINE-6-PHOSPHATE DEACETYLASE"/>
    <property type="match status" value="1"/>
</dbReference>
<dbReference type="RefSeq" id="WP_114949701.1">
    <property type="nucleotide sequence ID" value="NZ_CP033905.1"/>
</dbReference>
<dbReference type="EMBL" id="CP033905">
    <property type="protein sequence ID" value="AZR07560.1"/>
    <property type="molecule type" value="Genomic_DNA"/>
</dbReference>
<dbReference type="AlphaFoldDB" id="A0A3Q9GGP4"/>
<comment type="similarity">
    <text evidence="1 4">Belongs to the metallo-dependent hydrolases superfamily. NagA family.</text>
</comment>
<feature type="binding site" evidence="6">
    <location>
        <position position="125"/>
    </location>
    <ligand>
        <name>substrate</name>
    </ligand>
</feature>
<reference evidence="9 10" key="1">
    <citation type="submission" date="2018-11" db="EMBL/GenBank/DDBJ databases">
        <title>Multidrug-resistant genes are associated with an 42-kb island TGI1 carrying a complex class 1 integron in a Trueperella pyogenes.</title>
        <authorList>
            <person name="Dong W."/>
        </authorList>
    </citation>
    <scope>NUCLEOTIDE SEQUENCE [LARGE SCALE GENOMIC DNA]</scope>
    <source>
        <strain evidence="9 10">TP4</strain>
    </source>
</reference>
<sequence length="388" mass="40854">MTELRGRLLDGYGKLVGSGLRLEDGVVAEIFPVEEEVKGWVTPGFIDIHCHGGGGASFPDNPTPERVDIAVGAHRAMGTTAMMASTVSLLDTLPPIKGLAQACDEGKLVGIHLEGPYISQEKCGAQNPDAIRMPDLDELRSWLEAGRGWIKTMTIAPEVDDALAAAKLLLDYGAVPSWGHTSANEVQTRELIEATTAYAKEIGFTKPPQTATHLFNAMPPLAHRSPGPVRELIAAARRGEAVVELVADTVHVHPDLVADVVNFVQQANPLGVVFVTDAMEGAGMPDGQYILGGQEVDIVDGVARLSRNGAIAGGTARVAEEVQRMVGGGYLQMPAAVCCGVGAPAHAVGLTQADPGVTLEWKVGEPANAVVFTEDLQVTTIVREGVTR</sequence>
<keyword evidence="3 4" id="KW-0378">Hydrolase</keyword>
<dbReference type="InterPro" id="IPR006680">
    <property type="entry name" value="Amidohydro-rel"/>
</dbReference>
<dbReference type="PIRSF" id="PIRSF038994">
    <property type="entry name" value="NagA"/>
    <property type="match status" value="1"/>
</dbReference>
<name>A0A3Q9GGP4_9ACTO</name>
<feature type="binding site" evidence="6">
    <location>
        <begin position="216"/>
        <end position="217"/>
    </location>
    <ligand>
        <name>substrate</name>
    </ligand>
</feature>
<dbReference type="InterPro" id="IPR032466">
    <property type="entry name" value="Metal_Hydrolase"/>
</dbReference>
<evidence type="ECO:0000256" key="2">
    <source>
        <dbReference type="ARBA" id="ARBA00022723"/>
    </source>
</evidence>
<protein>
    <submittedName>
        <fullName evidence="9">N-acetylglucosamine-6-phosphate deacetylase</fullName>
    </submittedName>
</protein>
<accession>A0A3Q9GGP4</accession>
<feature type="binding site" evidence="6">
    <location>
        <begin position="311"/>
        <end position="313"/>
    </location>
    <ligand>
        <name>substrate</name>
    </ligand>
</feature>
<keyword evidence="4" id="KW-0119">Carbohydrate metabolism</keyword>
<evidence type="ECO:0000259" key="8">
    <source>
        <dbReference type="Pfam" id="PF01979"/>
    </source>
</evidence>
<evidence type="ECO:0000313" key="9">
    <source>
        <dbReference type="EMBL" id="AZR07560.1"/>
    </source>
</evidence>
<dbReference type="InterPro" id="IPR003764">
    <property type="entry name" value="GlcNAc_6-P_deAcase"/>
</dbReference>
<dbReference type="GO" id="GO:0008448">
    <property type="term" value="F:N-acetylglucosamine-6-phosphate deacetylase activity"/>
    <property type="evidence" value="ECO:0007669"/>
    <property type="project" value="InterPro"/>
</dbReference>
<dbReference type="Proteomes" id="UP000275951">
    <property type="component" value="Chromosome"/>
</dbReference>
<feature type="binding site" evidence="7">
    <location>
        <position position="114"/>
    </location>
    <ligand>
        <name>Zn(2+)</name>
        <dbReference type="ChEBI" id="CHEBI:29105"/>
    </ligand>
</feature>
<feature type="active site" description="Proton donor/acceptor" evidence="5">
    <location>
        <position position="277"/>
    </location>
</feature>
<evidence type="ECO:0000256" key="7">
    <source>
        <dbReference type="PIRSR" id="PIRSR038994-3"/>
    </source>
</evidence>
<keyword evidence="2 7" id="KW-0479">Metal-binding</keyword>
<dbReference type="Gene3D" id="3.20.20.140">
    <property type="entry name" value="Metal-dependent hydrolases"/>
    <property type="match status" value="1"/>
</dbReference>
<feature type="binding site" evidence="6">
    <location>
        <position position="224"/>
    </location>
    <ligand>
        <name>substrate</name>
    </ligand>
</feature>
<evidence type="ECO:0000256" key="4">
    <source>
        <dbReference type="PIRNR" id="PIRNR038994"/>
    </source>
</evidence>